<reference evidence="1" key="1">
    <citation type="submission" date="2021-03" db="EMBL/GenBank/DDBJ databases">
        <title>A new species, PO-11, isolated from a karst cave deposit.</title>
        <authorList>
            <person name="Zhaoxiaoyong W."/>
        </authorList>
    </citation>
    <scope>NUCLEOTIDE SEQUENCE</scope>
    <source>
        <strain evidence="1">PO-11</strain>
    </source>
</reference>
<dbReference type="AlphaFoldDB" id="A0A939HIR2"/>
<dbReference type="Proteomes" id="UP000664164">
    <property type="component" value="Unassembled WGS sequence"/>
</dbReference>
<proteinExistence type="predicted"/>
<dbReference type="EMBL" id="JAFNLL010000088">
    <property type="protein sequence ID" value="MBO1269989.1"/>
    <property type="molecule type" value="Genomic_DNA"/>
</dbReference>
<accession>A0A939HIR2</accession>
<comment type="caution">
    <text evidence="1">The sequence shown here is derived from an EMBL/GenBank/DDBJ whole genome shotgun (WGS) entry which is preliminary data.</text>
</comment>
<keyword evidence="2" id="KW-1185">Reference proteome</keyword>
<dbReference type="RefSeq" id="WP_207617904.1">
    <property type="nucleotide sequence ID" value="NZ_JAFNLL010000088.1"/>
</dbReference>
<evidence type="ECO:0000313" key="1">
    <source>
        <dbReference type="EMBL" id="MBO1269989.1"/>
    </source>
</evidence>
<protein>
    <submittedName>
        <fullName evidence="1">Uncharacterized protein</fullName>
    </submittedName>
</protein>
<name>A0A939HIR2_9MICC</name>
<evidence type="ECO:0000313" key="2">
    <source>
        <dbReference type="Proteomes" id="UP000664164"/>
    </source>
</evidence>
<gene>
    <name evidence="1" type="ORF">J1902_18865</name>
</gene>
<sequence>MIGQLLADAEGTFNGLVIESASHNILAVPFVDSRMTGLLKATKEYFDVTRYVASCVVVVSHDG</sequence>
<organism evidence="1 2">
    <name type="scientific">Arthrobacter cavernae</name>
    <dbReference type="NCBI Taxonomy" id="2817681"/>
    <lineage>
        <taxon>Bacteria</taxon>
        <taxon>Bacillati</taxon>
        <taxon>Actinomycetota</taxon>
        <taxon>Actinomycetes</taxon>
        <taxon>Micrococcales</taxon>
        <taxon>Micrococcaceae</taxon>
        <taxon>Arthrobacter</taxon>
    </lineage>
</organism>